<evidence type="ECO:0000313" key="1">
    <source>
        <dbReference type="EMBL" id="QDH84686.1"/>
    </source>
</evidence>
<protein>
    <submittedName>
        <fullName evidence="1">Putative DNA primase/helicase</fullName>
    </submittedName>
</protein>
<name>A0A514CW39_9CAUD</name>
<keyword evidence="1" id="KW-0547">Nucleotide-binding</keyword>
<gene>
    <name evidence="1" type="ORF">Axy23_017</name>
</gene>
<keyword evidence="1" id="KW-0378">Hydrolase</keyword>
<dbReference type="SUPFAM" id="SSF56731">
    <property type="entry name" value="DNA primase core"/>
    <property type="match status" value="1"/>
</dbReference>
<keyword evidence="2" id="KW-1185">Reference proteome</keyword>
<proteinExistence type="predicted"/>
<dbReference type="CDD" id="cd01029">
    <property type="entry name" value="TOPRIM_primases"/>
    <property type="match status" value="1"/>
</dbReference>
<reference evidence="1 2" key="1">
    <citation type="submission" date="2019-05" db="EMBL/GenBank/DDBJ databases">
        <title>Complete genome sequence of sixteen phages from Abidjan, cote d'Ivoire, isolated on a single strain of Achromobacter xylosoxidans.</title>
        <authorList>
            <person name="Essoh C."/>
            <person name="Vernadet J.-P."/>
            <person name="Vergnaud G."/>
            <person name="Pourcel C."/>
        </authorList>
    </citation>
    <scope>NUCLEOTIDE SEQUENCE [LARGE SCALE GENOMIC DNA]</scope>
</reference>
<evidence type="ECO:0000313" key="2">
    <source>
        <dbReference type="Proteomes" id="UP000319598"/>
    </source>
</evidence>
<organism evidence="1 2">
    <name type="scientific">Achromobacter phage vB_AxyP_19-32_Axy23</name>
    <dbReference type="NCBI Taxonomy" id="2591047"/>
    <lineage>
        <taxon>Viruses</taxon>
        <taxon>Duplodnaviria</taxon>
        <taxon>Heunggongvirae</taxon>
        <taxon>Uroviricota</taxon>
        <taxon>Caudoviricetes</taxon>
        <taxon>Autographivirales</taxon>
        <taxon>Autoscriptoviridae</taxon>
        <taxon>Axyvirus</taxon>
        <taxon>Axyvirus 1932Axy23</taxon>
    </lineage>
</organism>
<dbReference type="EMBL" id="MK962640">
    <property type="protein sequence ID" value="QDH84686.1"/>
    <property type="molecule type" value="Genomic_DNA"/>
</dbReference>
<keyword evidence="1" id="KW-0067">ATP-binding</keyword>
<dbReference type="Gene3D" id="3.40.1360.10">
    <property type="match status" value="1"/>
</dbReference>
<accession>A0A514CW39</accession>
<dbReference type="Proteomes" id="UP000319598">
    <property type="component" value="Segment"/>
</dbReference>
<dbReference type="GO" id="GO:0004386">
    <property type="term" value="F:helicase activity"/>
    <property type="evidence" value="ECO:0007669"/>
    <property type="project" value="UniProtKB-KW"/>
</dbReference>
<sequence length="282" mass="31262">MRKALRQDEWLHLAKALAVGRSSRHPHPGDRTARANLVVRNTPEGWGAYCQSCRVGGFVAKEHVVYQPIQPKESTRLDPPTDLLALDAAPEHIRKAVTAYILRKNMSTTFMPPMWYSDSRKRLILNIDGVMLGRDLTDASNQKWLAYHGGGQWLGDARDYTTMAVVTEDPFSFLKVRWAMPGVTAYAALGTRPRDGLVARLLRHQGGVVFFFDGDGPGWSGALTAAKRIRAFGRETVAYCAPWGKDPKDMQHAEIINHLQGAFAHGHTPDEKPAEQAAMAGH</sequence>
<dbReference type="InterPro" id="IPR034154">
    <property type="entry name" value="TOPRIM_DnaG/twinkle"/>
</dbReference>
<keyword evidence="1" id="KW-0347">Helicase</keyword>